<dbReference type="InterPro" id="IPR001461">
    <property type="entry name" value="Aspartic_peptidase_A1"/>
</dbReference>
<sequence>MPALAPWSPEVPDATDQDGPSEPDEQPAGPATVPFSGAVLSAGSYALTLTGPVQIGTPPQTLFVQFDTGSGLSWVRSSRCTSGRGCNGDHFDEAASSTFTPGNGTKRGITYSDGGRISCALNNDTIAIAGVVLSSSAICTADVVDEDGTPELAGLFGLSPPRGANDETNMLYSLNSAFNSSLVSFWYNRTFVEEDLSSASQLAGEITFGGRNPNRFIEDTTWLSVVPNTPYWTVKLDAMAIGSKQIAIDPVYTTQTIVDTGTTLIVLPPAIFDAINARMSASLSPNRMYTVKCSVAPTLPPISFVLGGKNLTLEWHQQVITDGSTCLSVFTRMSGFGIILGVQFLRNFHVSFDYTPGALRVGLATPLGGIPAEPQMAIWTNHTSTPQQSHALSPAASTLVTLVAAVAALATSLAWL</sequence>
<reference evidence="4 5" key="1">
    <citation type="submission" date="2023-09" db="EMBL/GenBank/DDBJ databases">
        <title>Pangenome analysis of Batrachochytrium dendrobatidis and related Chytrids.</title>
        <authorList>
            <person name="Yacoub M.N."/>
            <person name="Stajich J.E."/>
            <person name="James T.Y."/>
        </authorList>
    </citation>
    <scope>NUCLEOTIDE SEQUENCE [LARGE SCALE GENOMIC DNA]</scope>
    <source>
        <strain evidence="4 5">JEL0888</strain>
    </source>
</reference>
<accession>A0ABR4NIQ2</accession>
<gene>
    <name evidence="4" type="ORF">HK105_201060</name>
</gene>
<evidence type="ECO:0000256" key="1">
    <source>
        <dbReference type="ARBA" id="ARBA00007447"/>
    </source>
</evidence>
<proteinExistence type="inferred from homology"/>
<dbReference type="Gene3D" id="2.40.70.10">
    <property type="entry name" value="Acid Proteases"/>
    <property type="match status" value="2"/>
</dbReference>
<dbReference type="EMBL" id="JADGIZ020000003">
    <property type="protein sequence ID" value="KAL2919415.1"/>
    <property type="molecule type" value="Genomic_DNA"/>
</dbReference>
<comment type="similarity">
    <text evidence="1">Belongs to the peptidase A1 family.</text>
</comment>
<evidence type="ECO:0000259" key="3">
    <source>
        <dbReference type="PROSITE" id="PS51767"/>
    </source>
</evidence>
<dbReference type="PROSITE" id="PS51767">
    <property type="entry name" value="PEPTIDASE_A1"/>
    <property type="match status" value="1"/>
</dbReference>
<dbReference type="InterPro" id="IPR033121">
    <property type="entry name" value="PEPTIDASE_A1"/>
</dbReference>
<comment type="caution">
    <text evidence="4">The sequence shown here is derived from an EMBL/GenBank/DDBJ whole genome shotgun (WGS) entry which is preliminary data.</text>
</comment>
<dbReference type="PANTHER" id="PTHR47966">
    <property type="entry name" value="BETA-SITE APP-CLEAVING ENZYME, ISOFORM A-RELATED"/>
    <property type="match status" value="1"/>
</dbReference>
<dbReference type="PANTHER" id="PTHR47966:SF51">
    <property type="entry name" value="BETA-SITE APP-CLEAVING ENZYME, ISOFORM A-RELATED"/>
    <property type="match status" value="1"/>
</dbReference>
<dbReference type="SUPFAM" id="SSF50630">
    <property type="entry name" value="Acid proteases"/>
    <property type="match status" value="1"/>
</dbReference>
<feature type="region of interest" description="Disordered" evidence="2">
    <location>
        <begin position="1"/>
        <end position="33"/>
    </location>
</feature>
<dbReference type="CDD" id="cd05471">
    <property type="entry name" value="pepsin_like"/>
    <property type="match status" value="1"/>
</dbReference>
<name>A0ABR4NIQ2_9FUNG</name>
<feature type="domain" description="Peptidase A1" evidence="3">
    <location>
        <begin position="49"/>
        <end position="364"/>
    </location>
</feature>
<organism evidence="4 5">
    <name type="scientific">Polyrhizophydium stewartii</name>
    <dbReference type="NCBI Taxonomy" id="2732419"/>
    <lineage>
        <taxon>Eukaryota</taxon>
        <taxon>Fungi</taxon>
        <taxon>Fungi incertae sedis</taxon>
        <taxon>Chytridiomycota</taxon>
        <taxon>Chytridiomycota incertae sedis</taxon>
        <taxon>Chytridiomycetes</taxon>
        <taxon>Rhizophydiales</taxon>
        <taxon>Rhizophydiales incertae sedis</taxon>
        <taxon>Polyrhizophydium</taxon>
    </lineage>
</organism>
<feature type="compositionally biased region" description="Acidic residues" evidence="2">
    <location>
        <begin position="13"/>
        <end position="25"/>
    </location>
</feature>
<evidence type="ECO:0000256" key="2">
    <source>
        <dbReference type="SAM" id="MobiDB-lite"/>
    </source>
</evidence>
<protein>
    <recommendedName>
        <fullName evidence="3">Peptidase A1 domain-containing protein</fullName>
    </recommendedName>
</protein>
<dbReference type="PRINTS" id="PR00792">
    <property type="entry name" value="PEPSIN"/>
</dbReference>
<dbReference type="Proteomes" id="UP001527925">
    <property type="component" value="Unassembled WGS sequence"/>
</dbReference>
<dbReference type="InterPro" id="IPR034164">
    <property type="entry name" value="Pepsin-like_dom"/>
</dbReference>
<dbReference type="InterPro" id="IPR021109">
    <property type="entry name" value="Peptidase_aspartic_dom_sf"/>
</dbReference>
<dbReference type="Pfam" id="PF00026">
    <property type="entry name" value="Asp"/>
    <property type="match status" value="1"/>
</dbReference>
<evidence type="ECO:0000313" key="5">
    <source>
        <dbReference type="Proteomes" id="UP001527925"/>
    </source>
</evidence>
<keyword evidence="5" id="KW-1185">Reference proteome</keyword>
<evidence type="ECO:0000313" key="4">
    <source>
        <dbReference type="EMBL" id="KAL2919415.1"/>
    </source>
</evidence>